<evidence type="ECO:0000256" key="9">
    <source>
        <dbReference type="ARBA" id="ARBA00023136"/>
    </source>
</evidence>
<keyword evidence="7 10" id="KW-0812">Transmembrane</keyword>
<dbReference type="PANTHER" id="PTHR11101:SF80">
    <property type="entry name" value="PHOSPHATE TRANSPORTER"/>
    <property type="match status" value="1"/>
</dbReference>
<comment type="function">
    <text evidence="1">Potential transporter for phosphate.</text>
</comment>
<evidence type="ECO:0000256" key="8">
    <source>
        <dbReference type="ARBA" id="ARBA00022989"/>
    </source>
</evidence>
<dbReference type="InterPro" id="IPR001204">
    <property type="entry name" value="Phos_transporter"/>
</dbReference>
<feature type="transmembrane region" description="Helical" evidence="10">
    <location>
        <begin position="337"/>
        <end position="357"/>
    </location>
</feature>
<dbReference type="GO" id="GO:0035435">
    <property type="term" value="P:phosphate ion transmembrane transport"/>
    <property type="evidence" value="ECO:0007669"/>
    <property type="project" value="TreeGrafter"/>
</dbReference>
<feature type="transmembrane region" description="Helical" evidence="10">
    <location>
        <begin position="284"/>
        <end position="303"/>
    </location>
</feature>
<gene>
    <name evidence="11" type="primary">TC.PIT</name>
</gene>
<organism evidence="11">
    <name type="scientific">uncultured marine group II/III euryarchaeote KM3_194_F01</name>
    <dbReference type="NCBI Taxonomy" id="1457968"/>
    <lineage>
        <taxon>Archaea</taxon>
        <taxon>Methanobacteriati</taxon>
        <taxon>Methanobacteriota</taxon>
        <taxon>environmental samples</taxon>
    </lineage>
</organism>
<evidence type="ECO:0000256" key="10">
    <source>
        <dbReference type="RuleBase" id="RU363058"/>
    </source>
</evidence>
<evidence type="ECO:0000256" key="2">
    <source>
        <dbReference type="ARBA" id="ARBA00004141"/>
    </source>
</evidence>
<sequence>MYAFIAAMMAAAVWLTIATRLGLPVSTTHSIIGGILGVGLVLEVQHSTSLIDWEVVSKVVMSWVASPLMGGLLAFFTFYIVRGTILEAEDPIARSKWLAPILSIPTFFVLGIALQFKALKGFFARAESNGWIESKYDWLPVKENGSWNPMVENAWFPINSIILALIIATIAAGVLAYVLRNYEFKGEKEGFHGVERIFVWLQVITAAYVAFAHGANDRSNAIGPMAAVYQILSDGGRLAAEAPVPTWLVLLGSIGIAIGVMTWGWRVMDTIGHKITDITPTRGFAAEFGAATTILLFSMPFLAVPVSTTHTLVGAVVGVGLAGGAKNVDFRVFGKIVASWVASLPAAGFGSVVIYVASGSDPINLLVIIPISFLMVGYVMWVTRDNEIFVEDALADAGGDAEKGAPTYFELFHTHAEAVEETVNHMLDAVNNAVDGKDPSEAIEATILAELNADNVKNDLRRRVGSGKWNLLMRSDDFYHMLARQDRIADYAQNVAEQLSFRPLYDNAEAKTLLKEMAQAVAKTAATYEDTVEALRDLTLSGYTRSGREKLGDLIDQVNLAEHESDLAESRAAGFVFSIGEDDPLAAVHMYRVLQRLDDVSNACETAANGFLPMVYN</sequence>
<name>A0A075GRM5_9EURY</name>
<dbReference type="Gene3D" id="1.20.58.220">
    <property type="entry name" value="Phosphate transport system protein phou homolog 2, domain 2"/>
    <property type="match status" value="1"/>
</dbReference>
<dbReference type="GO" id="GO:0016020">
    <property type="term" value="C:membrane"/>
    <property type="evidence" value="ECO:0007669"/>
    <property type="project" value="UniProtKB-SubCell"/>
</dbReference>
<dbReference type="AlphaFoldDB" id="A0A075GRM5"/>
<dbReference type="PANTHER" id="PTHR11101">
    <property type="entry name" value="PHOSPHATE TRANSPORTER"/>
    <property type="match status" value="1"/>
</dbReference>
<evidence type="ECO:0000313" key="11">
    <source>
        <dbReference type="EMBL" id="AIF06621.1"/>
    </source>
</evidence>
<feature type="transmembrane region" description="Helical" evidence="10">
    <location>
        <begin position="154"/>
        <end position="177"/>
    </location>
</feature>
<evidence type="ECO:0000256" key="5">
    <source>
        <dbReference type="ARBA" id="ARBA00022448"/>
    </source>
</evidence>
<evidence type="ECO:0000256" key="6">
    <source>
        <dbReference type="ARBA" id="ARBA00022592"/>
    </source>
</evidence>
<dbReference type="Pfam" id="PF01384">
    <property type="entry name" value="PHO4"/>
    <property type="match status" value="1"/>
</dbReference>
<keyword evidence="9 10" id="KW-0472">Membrane</keyword>
<dbReference type="InterPro" id="IPR038078">
    <property type="entry name" value="PhoU-like_sf"/>
</dbReference>
<dbReference type="EMBL" id="KF900776">
    <property type="protein sequence ID" value="AIF06621.1"/>
    <property type="molecule type" value="Genomic_DNA"/>
</dbReference>
<reference evidence="11" key="1">
    <citation type="journal article" date="2014" name="Genome Biol. Evol.">
        <title>Pangenome evidence for extensive interdomain horizontal transfer affecting lineage core and shell genes in uncultured planktonic thaumarchaeota and euryarchaeota.</title>
        <authorList>
            <person name="Deschamps P."/>
            <person name="Zivanovic Y."/>
            <person name="Moreira D."/>
            <person name="Rodriguez-Valera F."/>
            <person name="Lopez-Garcia P."/>
        </authorList>
    </citation>
    <scope>NUCLEOTIDE SEQUENCE</scope>
</reference>
<dbReference type="InterPro" id="IPR018445">
    <property type="entry name" value="Put_Phosphate_transp_reg"/>
</dbReference>
<protein>
    <recommendedName>
        <fullName evidence="10">Phosphate transporter</fullName>
    </recommendedName>
</protein>
<keyword evidence="5 10" id="KW-0813">Transport</keyword>
<comment type="subcellular location">
    <subcellularLocation>
        <location evidence="2 10">Membrane</location>
        <topology evidence="2 10">Multi-pass membrane protein</topology>
    </subcellularLocation>
</comment>
<evidence type="ECO:0000256" key="4">
    <source>
        <dbReference type="ARBA" id="ARBA00009916"/>
    </source>
</evidence>
<comment type="similarity">
    <text evidence="3">Belongs to the UPF0111 family.</text>
</comment>
<evidence type="ECO:0000256" key="1">
    <source>
        <dbReference type="ARBA" id="ARBA00001981"/>
    </source>
</evidence>
<accession>A0A075GRM5</accession>
<feature type="transmembrane region" description="Helical" evidence="10">
    <location>
        <begin position="63"/>
        <end position="85"/>
    </location>
</feature>
<feature type="transmembrane region" description="Helical" evidence="10">
    <location>
        <begin position="363"/>
        <end position="381"/>
    </location>
</feature>
<dbReference type="GO" id="GO:0005315">
    <property type="term" value="F:phosphate transmembrane transporter activity"/>
    <property type="evidence" value="ECO:0007669"/>
    <property type="project" value="InterPro"/>
</dbReference>
<comment type="similarity">
    <text evidence="4 10">Belongs to the inorganic phosphate transporter (PiT) (TC 2.A.20) family.</text>
</comment>
<dbReference type="Pfam" id="PF01865">
    <property type="entry name" value="PhoU_div"/>
    <property type="match status" value="1"/>
</dbReference>
<feature type="transmembrane region" description="Helical" evidence="10">
    <location>
        <begin position="97"/>
        <end position="116"/>
    </location>
</feature>
<feature type="transmembrane region" description="Helical" evidence="10">
    <location>
        <begin position="197"/>
        <end position="215"/>
    </location>
</feature>
<evidence type="ECO:0000256" key="3">
    <source>
        <dbReference type="ARBA" id="ARBA00008591"/>
    </source>
</evidence>
<evidence type="ECO:0000256" key="7">
    <source>
        <dbReference type="ARBA" id="ARBA00022692"/>
    </source>
</evidence>
<proteinExistence type="inferred from homology"/>
<keyword evidence="8 10" id="KW-1133">Transmembrane helix</keyword>
<keyword evidence="6 10" id="KW-0592">Phosphate transport</keyword>
<feature type="transmembrane region" description="Helical" evidence="10">
    <location>
        <begin position="244"/>
        <end position="263"/>
    </location>
</feature>